<feature type="compositionally biased region" description="Basic and acidic residues" evidence="1">
    <location>
        <begin position="106"/>
        <end position="116"/>
    </location>
</feature>
<protein>
    <recommendedName>
        <fullName evidence="3">DUF4232 domain-containing protein</fullName>
    </recommendedName>
</protein>
<sequence>MSARLVRTARRTRLFAVSAVALTAALSLTACDSGEGAKDAGAARTSSPSSAPSESTGGSDGKPAGEAEPGRAGGNAHQTSSTSDGTKNTGGKSGSTGTAGTPGAKTDPDAPAHRDRCDASNITVTAQVVSRPLNTMILTATNKGSKLCNLYYAPVVRFEGAQSVPPSMKDTQPQSVVSLRPGASGYAVVKLSSPTGTPDPGYTAKSLSIGFYDAQHKNVGGFARAALPAKGVYVDSSLKVSFWNADLDDISSL</sequence>
<feature type="signal peptide" evidence="2">
    <location>
        <begin position="1"/>
        <end position="30"/>
    </location>
</feature>
<evidence type="ECO:0000256" key="2">
    <source>
        <dbReference type="SAM" id="SignalP"/>
    </source>
</evidence>
<feature type="domain" description="DUF4232" evidence="3">
    <location>
        <begin position="117"/>
        <end position="243"/>
    </location>
</feature>
<keyword evidence="5" id="KW-1185">Reference proteome</keyword>
<evidence type="ECO:0000313" key="4">
    <source>
        <dbReference type="EMBL" id="MBB6434758.1"/>
    </source>
</evidence>
<comment type="caution">
    <text evidence="4">The sequence shown here is derived from an EMBL/GenBank/DDBJ whole genome shotgun (WGS) entry which is preliminary data.</text>
</comment>
<feature type="compositionally biased region" description="Low complexity" evidence="1">
    <location>
        <begin position="40"/>
        <end position="57"/>
    </location>
</feature>
<accession>A0A7X0LMT8</accession>
<proteinExistence type="predicted"/>
<feature type="chain" id="PRO_5039128922" description="DUF4232 domain-containing protein" evidence="2">
    <location>
        <begin position="31"/>
        <end position="253"/>
    </location>
</feature>
<dbReference type="RefSeq" id="WP_185027771.1">
    <property type="nucleotide sequence ID" value="NZ_BNBN01000004.1"/>
</dbReference>
<organism evidence="4 5">
    <name type="scientific">Streptomyces candidus</name>
    <dbReference type="NCBI Taxonomy" id="67283"/>
    <lineage>
        <taxon>Bacteria</taxon>
        <taxon>Bacillati</taxon>
        <taxon>Actinomycetota</taxon>
        <taxon>Actinomycetes</taxon>
        <taxon>Kitasatosporales</taxon>
        <taxon>Streptomycetaceae</taxon>
        <taxon>Streptomyces</taxon>
    </lineage>
</organism>
<dbReference type="EMBL" id="JACHEM010000003">
    <property type="protein sequence ID" value="MBB6434758.1"/>
    <property type="molecule type" value="Genomic_DNA"/>
</dbReference>
<name>A0A7X0LMT8_9ACTN</name>
<reference evidence="4 5" key="1">
    <citation type="submission" date="2020-08" db="EMBL/GenBank/DDBJ databases">
        <title>Genomic Encyclopedia of Type Strains, Phase IV (KMG-IV): sequencing the most valuable type-strain genomes for metagenomic binning, comparative biology and taxonomic classification.</title>
        <authorList>
            <person name="Goeker M."/>
        </authorList>
    </citation>
    <scope>NUCLEOTIDE SEQUENCE [LARGE SCALE GENOMIC DNA]</scope>
    <source>
        <strain evidence="4 5">DSM 40141</strain>
    </source>
</reference>
<keyword evidence="2" id="KW-0732">Signal</keyword>
<gene>
    <name evidence="4" type="ORF">HNQ79_001209</name>
</gene>
<evidence type="ECO:0000259" key="3">
    <source>
        <dbReference type="Pfam" id="PF14016"/>
    </source>
</evidence>
<dbReference type="PROSITE" id="PS51257">
    <property type="entry name" value="PROKAR_LIPOPROTEIN"/>
    <property type="match status" value="1"/>
</dbReference>
<evidence type="ECO:0000313" key="5">
    <source>
        <dbReference type="Proteomes" id="UP000540423"/>
    </source>
</evidence>
<feature type="compositionally biased region" description="Low complexity" evidence="1">
    <location>
        <begin position="74"/>
        <end position="105"/>
    </location>
</feature>
<dbReference type="InterPro" id="IPR025326">
    <property type="entry name" value="DUF4232"/>
</dbReference>
<dbReference type="Proteomes" id="UP000540423">
    <property type="component" value="Unassembled WGS sequence"/>
</dbReference>
<evidence type="ECO:0000256" key="1">
    <source>
        <dbReference type="SAM" id="MobiDB-lite"/>
    </source>
</evidence>
<dbReference type="Pfam" id="PF14016">
    <property type="entry name" value="DUF4232"/>
    <property type="match status" value="1"/>
</dbReference>
<dbReference type="AlphaFoldDB" id="A0A7X0LMT8"/>
<feature type="region of interest" description="Disordered" evidence="1">
    <location>
        <begin position="34"/>
        <end position="116"/>
    </location>
</feature>